<dbReference type="Gene3D" id="3.50.50.60">
    <property type="entry name" value="FAD/NAD(P)-binding domain"/>
    <property type="match status" value="1"/>
</dbReference>
<organism evidence="2 3">
    <name type="scientific">Leptospira congkakensis</name>
    <dbReference type="NCBI Taxonomy" id="2484932"/>
    <lineage>
        <taxon>Bacteria</taxon>
        <taxon>Pseudomonadati</taxon>
        <taxon>Spirochaetota</taxon>
        <taxon>Spirochaetia</taxon>
        <taxon>Leptospirales</taxon>
        <taxon>Leptospiraceae</taxon>
        <taxon>Leptospira</taxon>
    </lineage>
</organism>
<dbReference type="InterPro" id="IPR036188">
    <property type="entry name" value="FAD/NAD-bd_sf"/>
</dbReference>
<feature type="domain" description="Amine oxidase" evidence="1">
    <location>
        <begin position="60"/>
        <end position="279"/>
    </location>
</feature>
<dbReference type="Proteomes" id="UP000298263">
    <property type="component" value="Unassembled WGS sequence"/>
</dbReference>
<protein>
    <submittedName>
        <fullName evidence="2">NAD(P)-binding Rossmann-like domain protein</fullName>
    </submittedName>
</protein>
<reference evidence="2" key="1">
    <citation type="journal article" date="2019" name="PLoS Negl. Trop. Dis.">
        <title>Revisiting the worldwide diversity of Leptospira species in the environment.</title>
        <authorList>
            <person name="Vincent A.T."/>
            <person name="Schiettekatte O."/>
            <person name="Bourhy P."/>
            <person name="Veyrier F.J."/>
            <person name="Picardeau M."/>
        </authorList>
    </citation>
    <scope>NUCLEOTIDE SEQUENCE [LARGE SCALE GENOMIC DNA]</scope>
    <source>
        <strain evidence="2">201702422</strain>
    </source>
</reference>
<dbReference type="SUPFAM" id="SSF51905">
    <property type="entry name" value="FAD/NAD(P)-binding domain"/>
    <property type="match status" value="1"/>
</dbReference>
<dbReference type="AlphaFoldDB" id="A0A4Z1A7J9"/>
<dbReference type="InterPro" id="IPR002937">
    <property type="entry name" value="Amino_oxidase"/>
</dbReference>
<sequence length="341" mass="39792">MMNPDVVIYDKGRSLGGRVSGKSKDSFSYDFGATMFRDIMEVHWLGGETKYSIIEIWKSKHIQLQVKPIYDGSHFYPINGMAEIVSAMIGNVKPIQRQILKKIEVAGEETWNLEFENSETKESNTVCSHSVILTLPIPQILEIFERSEKNSKIQSWIDFLEPFNDYRKTLVSYFYWDQWKPDWKSLGLDPFSIIPITTSLDRGSDWEYQSWESLKYPNEFKEGSALLVQFGAIFSESHFEDWMEENKKPKAKYEEYFIQELKTKFGAPPPNIIWNHRWKYAQAQLPLLGREGPLQLDGANFEEWKKLCKETRITILGDWLFGSKIERIVGGIYFLNHNALL</sequence>
<proteinExistence type="predicted"/>
<dbReference type="Pfam" id="PF01593">
    <property type="entry name" value="Amino_oxidase"/>
    <property type="match status" value="1"/>
</dbReference>
<accession>A0A4Z1A7J9</accession>
<evidence type="ECO:0000313" key="3">
    <source>
        <dbReference type="Proteomes" id="UP000298263"/>
    </source>
</evidence>
<gene>
    <name evidence="2" type="ORF">EHQ69_10420</name>
</gene>
<comment type="caution">
    <text evidence="2">The sequence shown here is derived from an EMBL/GenBank/DDBJ whole genome shotgun (WGS) entry which is preliminary data.</text>
</comment>
<evidence type="ECO:0000313" key="2">
    <source>
        <dbReference type="EMBL" id="TGL90992.1"/>
    </source>
</evidence>
<name>A0A4Z1A7J9_9LEPT</name>
<dbReference type="GO" id="GO:0016491">
    <property type="term" value="F:oxidoreductase activity"/>
    <property type="evidence" value="ECO:0007669"/>
    <property type="project" value="InterPro"/>
</dbReference>
<dbReference type="EMBL" id="RQGP01000022">
    <property type="protein sequence ID" value="TGL90992.1"/>
    <property type="molecule type" value="Genomic_DNA"/>
</dbReference>
<evidence type="ECO:0000259" key="1">
    <source>
        <dbReference type="Pfam" id="PF01593"/>
    </source>
</evidence>
<keyword evidence="3" id="KW-1185">Reference proteome</keyword>
<dbReference type="Gene3D" id="3.90.660.10">
    <property type="match status" value="1"/>
</dbReference>
<dbReference type="OrthoDB" id="317650at2"/>